<gene>
    <name evidence="4" type="ordered locus">Calni_0015</name>
</gene>
<dbReference type="SUPFAM" id="SSF75217">
    <property type="entry name" value="alpha/beta knot"/>
    <property type="match status" value="1"/>
</dbReference>
<evidence type="ECO:0000259" key="3">
    <source>
        <dbReference type="Pfam" id="PF00588"/>
    </source>
</evidence>
<accession>E4TIA7</accession>
<dbReference type="InterPro" id="IPR029026">
    <property type="entry name" value="tRNA_m1G_MTases_N"/>
</dbReference>
<dbReference type="STRING" id="768670.Calni_0015"/>
<reference key="1">
    <citation type="submission" date="2010-11" db="EMBL/GenBank/DDBJ databases">
        <title>The complete genome of chromosome of Calditerrivibrio nitroreducens DSM 19672.</title>
        <authorList>
            <consortium name="US DOE Joint Genome Institute (JGI-PGF)"/>
            <person name="Lucas S."/>
            <person name="Copeland A."/>
            <person name="Lapidus A."/>
            <person name="Bruce D."/>
            <person name="Goodwin L."/>
            <person name="Pitluck S."/>
            <person name="Kyrpides N."/>
            <person name="Mavromatis K."/>
            <person name="Ivanova N."/>
            <person name="Mikhailova N."/>
            <person name="Zeytun A."/>
            <person name="Brettin T."/>
            <person name="Detter J.C."/>
            <person name="Tapia R."/>
            <person name="Han C."/>
            <person name="Land M."/>
            <person name="Hauser L."/>
            <person name="Markowitz V."/>
            <person name="Cheng J.-F."/>
            <person name="Hugenholtz P."/>
            <person name="Woyke T."/>
            <person name="Wu D."/>
            <person name="Spring S."/>
            <person name="Schroeder M."/>
            <person name="Brambilla E."/>
            <person name="Klenk H.-P."/>
            <person name="Eisen J.A."/>
        </authorList>
    </citation>
    <scope>NUCLEOTIDE SEQUENCE [LARGE SCALE GENOMIC DNA]</scope>
    <source>
        <strain>DSM 19672</strain>
    </source>
</reference>
<dbReference type="OrthoDB" id="9794400at2"/>
<sequence length="230" mass="26141">MSRMIFYGKNPFFEALNSNKIIKAYIRKDDRIKDLLIRKKILFEELTADKHKEKFGKDAQGYAFEFEVEYCDLDELGQNSGNICILDHIQDPHNFGAIVRAGHCFGVRNFIIAKDNQSPVTPVVVKSSAGAAIYSRFYEVVNINRSIEELKEKGYWIYAADMNGETKLGDIRPNEPYVVIIGSEGEGIRKNVLKKADVVFRIPMRGVIDSLNASQSAAIAFYHFYINSKI</sequence>
<evidence type="ECO:0000313" key="4">
    <source>
        <dbReference type="EMBL" id="ADR17932.1"/>
    </source>
</evidence>
<dbReference type="GO" id="GO:0032259">
    <property type="term" value="P:methylation"/>
    <property type="evidence" value="ECO:0007669"/>
    <property type="project" value="UniProtKB-KW"/>
</dbReference>
<dbReference type="AlphaFoldDB" id="E4TIA7"/>
<evidence type="ECO:0000256" key="1">
    <source>
        <dbReference type="ARBA" id="ARBA00022603"/>
    </source>
</evidence>
<dbReference type="Pfam" id="PF00588">
    <property type="entry name" value="SpoU_methylase"/>
    <property type="match status" value="1"/>
</dbReference>
<dbReference type="Gene3D" id="3.40.1280.10">
    <property type="match status" value="1"/>
</dbReference>
<dbReference type="Proteomes" id="UP000007039">
    <property type="component" value="Chromosome"/>
</dbReference>
<dbReference type="GO" id="GO:0008173">
    <property type="term" value="F:RNA methyltransferase activity"/>
    <property type="evidence" value="ECO:0007669"/>
    <property type="project" value="InterPro"/>
</dbReference>
<dbReference type="NCBIfam" id="TIGR00186">
    <property type="entry name" value="rRNA_methyl_3"/>
    <property type="match status" value="1"/>
</dbReference>
<protein>
    <submittedName>
        <fullName evidence="4">RNA methyltransferase, TrmH family, group 3</fullName>
    </submittedName>
</protein>
<dbReference type="CDD" id="cd18103">
    <property type="entry name" value="SpoU-like_RlmB"/>
    <property type="match status" value="1"/>
</dbReference>
<evidence type="ECO:0000313" key="5">
    <source>
        <dbReference type="Proteomes" id="UP000007039"/>
    </source>
</evidence>
<dbReference type="InterPro" id="IPR004441">
    <property type="entry name" value="rRNA_MeTrfase_TrmH"/>
</dbReference>
<dbReference type="PANTHER" id="PTHR46429">
    <property type="entry name" value="23S RRNA (GUANOSINE-2'-O-)-METHYLTRANSFERASE RLMB"/>
    <property type="match status" value="1"/>
</dbReference>
<dbReference type="PANTHER" id="PTHR46429:SF1">
    <property type="entry name" value="23S RRNA (GUANOSINE-2'-O-)-METHYLTRANSFERASE RLMB"/>
    <property type="match status" value="1"/>
</dbReference>
<dbReference type="RefSeq" id="WP_013450149.1">
    <property type="nucleotide sequence ID" value="NC_014758.1"/>
</dbReference>
<dbReference type="HOGENOM" id="CLU_021322_0_1_0"/>
<dbReference type="InterPro" id="IPR029028">
    <property type="entry name" value="Alpha/beta_knot_MTases"/>
</dbReference>
<dbReference type="GO" id="GO:0005829">
    <property type="term" value="C:cytosol"/>
    <property type="evidence" value="ECO:0007669"/>
    <property type="project" value="TreeGrafter"/>
</dbReference>
<dbReference type="EMBL" id="CP002347">
    <property type="protein sequence ID" value="ADR17932.1"/>
    <property type="molecule type" value="Genomic_DNA"/>
</dbReference>
<reference evidence="4 5" key="2">
    <citation type="journal article" date="2011" name="Stand. Genomic Sci.">
        <title>Complete genome sequence of Calditerrivibrio nitroreducens type strain (Yu37-1).</title>
        <authorList>
            <person name="Pitluck S."/>
            <person name="Sikorski J."/>
            <person name="Zeytun A."/>
            <person name="Lapidus A."/>
            <person name="Nolan M."/>
            <person name="Lucas S."/>
            <person name="Hammon N."/>
            <person name="Deshpande S."/>
            <person name="Cheng J.F."/>
            <person name="Tapia R."/>
            <person name="Han C."/>
            <person name="Goodwin L."/>
            <person name="Liolios K."/>
            <person name="Pagani I."/>
            <person name="Ivanova N."/>
            <person name="Mavromatis K."/>
            <person name="Pati A."/>
            <person name="Chen A."/>
            <person name="Palaniappan K."/>
            <person name="Hauser L."/>
            <person name="Chang Y.J."/>
            <person name="Jeffries C.D."/>
            <person name="Detter J.C."/>
            <person name="Brambilla E."/>
            <person name="Djao O.D."/>
            <person name="Rohde M."/>
            <person name="Spring S."/>
            <person name="Goker M."/>
            <person name="Woyke T."/>
            <person name="Bristow J."/>
            <person name="Eisen J.A."/>
            <person name="Markowitz V."/>
            <person name="Hugenholtz P."/>
            <person name="Kyrpides N.C."/>
            <person name="Klenk H.P."/>
            <person name="Land M."/>
        </authorList>
    </citation>
    <scope>NUCLEOTIDE SEQUENCE [LARGE SCALE GENOMIC DNA]</scope>
    <source>
        <strain evidence="5">DSM 19672 / NBRC 101217 / Yu37-1</strain>
    </source>
</reference>
<feature type="domain" description="tRNA/rRNA methyltransferase SpoU type" evidence="3">
    <location>
        <begin position="84"/>
        <end position="222"/>
    </location>
</feature>
<dbReference type="InterPro" id="IPR001537">
    <property type="entry name" value="SpoU_MeTrfase"/>
</dbReference>
<evidence type="ECO:0000256" key="2">
    <source>
        <dbReference type="ARBA" id="ARBA00022679"/>
    </source>
</evidence>
<name>E4TIA7_CALNY</name>
<keyword evidence="1 4" id="KW-0489">Methyltransferase</keyword>
<keyword evidence="5" id="KW-1185">Reference proteome</keyword>
<proteinExistence type="predicted"/>
<dbReference type="KEGG" id="cni:Calni_0015"/>
<keyword evidence="2 4" id="KW-0808">Transferase</keyword>
<organism evidence="4 5">
    <name type="scientific">Calditerrivibrio nitroreducens (strain DSM 19672 / NBRC 101217 / Yu37-1)</name>
    <dbReference type="NCBI Taxonomy" id="768670"/>
    <lineage>
        <taxon>Bacteria</taxon>
        <taxon>Pseudomonadati</taxon>
        <taxon>Deferribacterota</taxon>
        <taxon>Deferribacteres</taxon>
        <taxon>Deferribacterales</taxon>
        <taxon>Calditerrivibrionaceae</taxon>
    </lineage>
</organism>
<dbReference type="eggNOG" id="COG0566">
    <property type="taxonomic scope" value="Bacteria"/>
</dbReference>
<dbReference type="GO" id="GO:0006396">
    <property type="term" value="P:RNA processing"/>
    <property type="evidence" value="ECO:0007669"/>
    <property type="project" value="InterPro"/>
</dbReference>
<dbReference type="GO" id="GO:0003723">
    <property type="term" value="F:RNA binding"/>
    <property type="evidence" value="ECO:0007669"/>
    <property type="project" value="InterPro"/>
</dbReference>